<protein>
    <submittedName>
        <fullName evidence="3">Type VI secretion system tip protein VgrG</fullName>
    </submittedName>
</protein>
<proteinExistence type="predicted"/>
<evidence type="ECO:0000313" key="2">
    <source>
        <dbReference type="Proteomes" id="UP000095280"/>
    </source>
</evidence>
<name>A0A1I8II16_9PLAT</name>
<sequence length="190" mass="20854">LSLKSGASVKVLAKLSLSGTTAVSFSASAILILARGQTVSHGTQPQSRRHEEGAGRVETLRSGDRRHDEALLPVDQQQGQPVAASVSRDYQALTSRPAIRQETVGLRVRYAGPEQGRQYRLLRVLHLHGVQLEAADGEENRLRIANNAERVWDLEEYFPTLGHADKKRVQGRDVHPQGPGADELPELPHL</sequence>
<organism evidence="2 3">
    <name type="scientific">Macrostomum lignano</name>
    <dbReference type="NCBI Taxonomy" id="282301"/>
    <lineage>
        <taxon>Eukaryota</taxon>
        <taxon>Metazoa</taxon>
        <taxon>Spiralia</taxon>
        <taxon>Lophotrochozoa</taxon>
        <taxon>Platyhelminthes</taxon>
        <taxon>Rhabditophora</taxon>
        <taxon>Macrostomorpha</taxon>
        <taxon>Macrostomida</taxon>
        <taxon>Macrostomidae</taxon>
        <taxon>Macrostomum</taxon>
    </lineage>
</organism>
<dbReference type="AlphaFoldDB" id="A0A1I8II16"/>
<dbReference type="WBParaSite" id="maker-uti_cns_0012694-snap-gene-0.3-mRNA-1">
    <property type="protein sequence ID" value="maker-uti_cns_0012694-snap-gene-0.3-mRNA-1"/>
    <property type="gene ID" value="maker-uti_cns_0012694-snap-gene-0.3"/>
</dbReference>
<feature type="region of interest" description="Disordered" evidence="1">
    <location>
        <begin position="165"/>
        <end position="190"/>
    </location>
</feature>
<feature type="compositionally biased region" description="Basic and acidic residues" evidence="1">
    <location>
        <begin position="48"/>
        <end position="66"/>
    </location>
</feature>
<accession>A0A1I8II16</accession>
<feature type="region of interest" description="Disordered" evidence="1">
    <location>
        <begin position="39"/>
        <end position="66"/>
    </location>
</feature>
<reference evidence="3" key="1">
    <citation type="submission" date="2016-11" db="UniProtKB">
        <authorList>
            <consortium name="WormBaseParasite"/>
        </authorList>
    </citation>
    <scope>IDENTIFICATION</scope>
</reference>
<feature type="compositionally biased region" description="Basic and acidic residues" evidence="1">
    <location>
        <begin position="165"/>
        <end position="175"/>
    </location>
</feature>
<keyword evidence="2" id="KW-1185">Reference proteome</keyword>
<evidence type="ECO:0000256" key="1">
    <source>
        <dbReference type="SAM" id="MobiDB-lite"/>
    </source>
</evidence>
<dbReference type="Proteomes" id="UP000095280">
    <property type="component" value="Unplaced"/>
</dbReference>
<evidence type="ECO:0000313" key="3">
    <source>
        <dbReference type="WBParaSite" id="maker-uti_cns_0012694-snap-gene-0.3-mRNA-1"/>
    </source>
</evidence>